<dbReference type="AlphaFoldDB" id="A0A179EXU9"/>
<reference evidence="2 3" key="1">
    <citation type="journal article" date="2016" name="PLoS Pathog.">
        <title>Biosynthesis of antibiotic leucinostatins in bio-control fungus Purpureocillium lilacinum and their inhibition on phytophthora revealed by genome mining.</title>
        <authorList>
            <person name="Wang G."/>
            <person name="Liu Z."/>
            <person name="Lin R."/>
            <person name="Li E."/>
            <person name="Mao Z."/>
            <person name="Ling J."/>
            <person name="Yang Y."/>
            <person name="Yin W.B."/>
            <person name="Xie B."/>
        </authorList>
    </citation>
    <scope>NUCLEOTIDE SEQUENCE [LARGE SCALE GENOMIC DNA]</scope>
    <source>
        <strain evidence="2">170</strain>
    </source>
</reference>
<dbReference type="RefSeq" id="XP_018136244.1">
    <property type="nucleotide sequence ID" value="XM_018294805.1"/>
</dbReference>
<evidence type="ECO:0000313" key="3">
    <source>
        <dbReference type="Proteomes" id="UP000078397"/>
    </source>
</evidence>
<dbReference type="EMBL" id="LSBJ02000002">
    <property type="protein sequence ID" value="OAQ58016.1"/>
    <property type="molecule type" value="Genomic_DNA"/>
</dbReference>
<gene>
    <name evidence="2" type="ORF">VFPPC_17055</name>
</gene>
<accession>A0A179EXU9</accession>
<evidence type="ECO:0000313" key="2">
    <source>
        <dbReference type="EMBL" id="OAQ58016.1"/>
    </source>
</evidence>
<dbReference type="Proteomes" id="UP000078397">
    <property type="component" value="Unassembled WGS sequence"/>
</dbReference>
<dbReference type="KEGG" id="pchm:VFPPC_17055"/>
<keyword evidence="3" id="KW-1185">Reference proteome</keyword>
<name>A0A179EXU9_METCM</name>
<organism evidence="2 3">
    <name type="scientific">Pochonia chlamydosporia 170</name>
    <dbReference type="NCBI Taxonomy" id="1380566"/>
    <lineage>
        <taxon>Eukaryota</taxon>
        <taxon>Fungi</taxon>
        <taxon>Dikarya</taxon>
        <taxon>Ascomycota</taxon>
        <taxon>Pezizomycotina</taxon>
        <taxon>Sordariomycetes</taxon>
        <taxon>Hypocreomycetidae</taxon>
        <taxon>Hypocreales</taxon>
        <taxon>Clavicipitaceae</taxon>
        <taxon>Pochonia</taxon>
    </lineage>
</organism>
<feature type="region of interest" description="Disordered" evidence="1">
    <location>
        <begin position="1"/>
        <end position="20"/>
    </location>
</feature>
<evidence type="ECO:0000256" key="1">
    <source>
        <dbReference type="SAM" id="MobiDB-lite"/>
    </source>
</evidence>
<sequence>MEATRQVKAPKNASTLSTGDFWSPAQSNTLVPNIVGDCASQFRVASTYFRPASVVTSVSAALRTGSLSGLSGSRLVPWRHTRDSTVGINGACIGCPH</sequence>
<proteinExistence type="predicted"/>
<dbReference type="GeneID" id="28858799"/>
<comment type="caution">
    <text evidence="2">The sequence shown here is derived from an EMBL/GenBank/DDBJ whole genome shotgun (WGS) entry which is preliminary data.</text>
</comment>
<protein>
    <submittedName>
        <fullName evidence="2">Uncharacterized protein</fullName>
    </submittedName>
</protein>